<dbReference type="SUPFAM" id="SSF50249">
    <property type="entry name" value="Nucleic acid-binding proteins"/>
    <property type="match status" value="1"/>
</dbReference>
<name>A0A8C3BC75_CAIMO</name>
<comment type="similarity">
    <text evidence="2">Belongs to the eukaryotic RPB8 RNA polymerase subunit family.</text>
</comment>
<evidence type="ECO:0000256" key="2">
    <source>
        <dbReference type="ARBA" id="ARBA00008912"/>
    </source>
</evidence>
<organism evidence="6 7">
    <name type="scientific">Cairina moschata</name>
    <name type="common">Muscovy duck</name>
    <dbReference type="NCBI Taxonomy" id="8855"/>
    <lineage>
        <taxon>Eukaryota</taxon>
        <taxon>Metazoa</taxon>
        <taxon>Chordata</taxon>
        <taxon>Craniata</taxon>
        <taxon>Vertebrata</taxon>
        <taxon>Euteleostomi</taxon>
        <taxon>Archelosauria</taxon>
        <taxon>Archosauria</taxon>
        <taxon>Dinosauria</taxon>
        <taxon>Saurischia</taxon>
        <taxon>Theropoda</taxon>
        <taxon>Coelurosauria</taxon>
        <taxon>Aves</taxon>
        <taxon>Neognathae</taxon>
        <taxon>Galloanserae</taxon>
        <taxon>Anseriformes</taxon>
        <taxon>Anatidae</taxon>
        <taxon>Anatinae</taxon>
        <taxon>Cairina</taxon>
    </lineage>
</organism>
<evidence type="ECO:0000256" key="5">
    <source>
        <dbReference type="SAM" id="MobiDB-lite"/>
    </source>
</evidence>
<reference evidence="6" key="3">
    <citation type="submission" date="2025-09" db="UniProtKB">
        <authorList>
            <consortium name="Ensembl"/>
        </authorList>
    </citation>
    <scope>IDENTIFICATION</scope>
</reference>
<accession>A0A8C3BC75</accession>
<evidence type="ECO:0000313" key="7">
    <source>
        <dbReference type="Proteomes" id="UP000694556"/>
    </source>
</evidence>
<dbReference type="AlphaFoldDB" id="A0A8C3BC75"/>
<reference evidence="6" key="1">
    <citation type="submission" date="2018-09" db="EMBL/GenBank/DDBJ databases">
        <title>Common duck and Muscovy duck high density SNP chip.</title>
        <authorList>
            <person name="Vignal A."/>
            <person name="Thebault N."/>
            <person name="Warren W.C."/>
        </authorList>
    </citation>
    <scope>NUCLEOTIDE SEQUENCE [LARGE SCALE GENOMIC DNA]</scope>
</reference>
<comment type="subcellular location">
    <subcellularLocation>
        <location evidence="1">Nucleus</location>
    </subcellularLocation>
</comment>
<dbReference type="SMART" id="SM00658">
    <property type="entry name" value="RPOL8c"/>
    <property type="match status" value="1"/>
</dbReference>
<dbReference type="GO" id="GO:0005666">
    <property type="term" value="C:RNA polymerase III complex"/>
    <property type="evidence" value="ECO:0007669"/>
    <property type="project" value="TreeGrafter"/>
</dbReference>
<dbReference type="InterPro" id="IPR005570">
    <property type="entry name" value="RPABC3"/>
</dbReference>
<evidence type="ECO:0000313" key="6">
    <source>
        <dbReference type="Ensembl" id="ENSCMMP00000004113.1"/>
    </source>
</evidence>
<dbReference type="GO" id="GO:0005665">
    <property type="term" value="C:RNA polymerase II, core complex"/>
    <property type="evidence" value="ECO:0007669"/>
    <property type="project" value="TreeGrafter"/>
</dbReference>
<sequence>AHPHCEQGAGDLGAAGPPIPAQSPASPPRLLAASPKAAFQQQQHCPQPFPSPSGCPWDTGKGGGHGLCAPLPLGSRRRALTAVFASKPVPSGDKFRLVIASTLYEDGTLDDGEYNPTDDRPSRADQFEYVMYGKVYRIEGDETSMEAATRLSAYASYGGLLMRLQGDANNLHGFEVDSRVYLLMKKLAF</sequence>
<dbReference type="Proteomes" id="UP000694556">
    <property type="component" value="Chromosome 9"/>
</dbReference>
<protein>
    <submittedName>
        <fullName evidence="6">RNA polymerase II, I and III subunit H</fullName>
    </submittedName>
</protein>
<feature type="compositionally biased region" description="Pro residues" evidence="5">
    <location>
        <begin position="17"/>
        <end position="27"/>
    </location>
</feature>
<dbReference type="PANTHER" id="PTHR10917">
    <property type="entry name" value="DNA-DIRECTED RNA POLYMERASES I, II, AND III SUBUNIT RPABC3"/>
    <property type="match status" value="1"/>
</dbReference>
<evidence type="ECO:0000256" key="1">
    <source>
        <dbReference type="ARBA" id="ARBA00004123"/>
    </source>
</evidence>
<dbReference type="GO" id="GO:0003899">
    <property type="term" value="F:DNA-directed RNA polymerase activity"/>
    <property type="evidence" value="ECO:0007669"/>
    <property type="project" value="InterPro"/>
</dbReference>
<evidence type="ECO:0000256" key="4">
    <source>
        <dbReference type="ARBA" id="ARBA00044496"/>
    </source>
</evidence>
<evidence type="ECO:0000256" key="3">
    <source>
        <dbReference type="ARBA" id="ARBA00023242"/>
    </source>
</evidence>
<feature type="region of interest" description="Disordered" evidence="5">
    <location>
        <begin position="1"/>
        <end position="48"/>
    </location>
</feature>
<dbReference type="Gene3D" id="2.40.50.140">
    <property type="entry name" value="Nucleic acid-binding proteins"/>
    <property type="match status" value="1"/>
</dbReference>
<dbReference type="Ensembl" id="ENSCMMT00000004604.1">
    <property type="protein sequence ID" value="ENSCMMP00000004113.1"/>
    <property type="gene ID" value="ENSCMMG00000002618.1"/>
</dbReference>
<comment type="function">
    <text evidence="4">DNA-dependent RNA polymerase catalyzes the transcription of DNA into RNA using the four ribonucleoside triphosphates as substrates. Common component of RNA polymerases I, II and III which synthesize ribosomal RNA precursors, mRNA precursors and many functional non-coding RNAs, and small RNAs, such as 5S rRNA and tRNAs, respectively.</text>
</comment>
<feature type="compositionally biased region" description="Low complexity" evidence="5">
    <location>
        <begin position="28"/>
        <end position="46"/>
    </location>
</feature>
<keyword evidence="3" id="KW-0539">Nucleus</keyword>
<reference evidence="6" key="2">
    <citation type="submission" date="2025-08" db="UniProtKB">
        <authorList>
            <consortium name="Ensembl"/>
        </authorList>
    </citation>
    <scope>IDENTIFICATION</scope>
</reference>
<dbReference type="GO" id="GO:0006351">
    <property type="term" value="P:DNA-templated transcription"/>
    <property type="evidence" value="ECO:0007669"/>
    <property type="project" value="InterPro"/>
</dbReference>
<dbReference type="GO" id="GO:0005736">
    <property type="term" value="C:RNA polymerase I complex"/>
    <property type="evidence" value="ECO:0007669"/>
    <property type="project" value="TreeGrafter"/>
</dbReference>
<dbReference type="InterPro" id="IPR012340">
    <property type="entry name" value="NA-bd_OB-fold"/>
</dbReference>
<keyword evidence="7" id="KW-1185">Reference proteome</keyword>
<dbReference type="PANTHER" id="PTHR10917:SF0">
    <property type="entry name" value="DNA-DIRECTED RNA POLYMERASES I, II, AND III SUBUNIT RPABC3"/>
    <property type="match status" value="1"/>
</dbReference>
<dbReference type="Pfam" id="PF03870">
    <property type="entry name" value="RNA_pol_Rpb8"/>
    <property type="match status" value="1"/>
</dbReference>
<proteinExistence type="inferred from homology"/>